<accession>A0ABR1KP92</accession>
<sequence>MRLIEDAPGCTVPPLGFSPVSCKDTTLTAFAQLGALRLDVNRGMISLIDGRYQYILAEATRTLSLIPEDEQPPQDDLWLGSIIIPRRSGVCEHVLSLGDLVSGANNPANDVPAIVINDLASDQRFSGRSYVSGSPGVRFYAGVPLRSPWGSIIGAYCVFGHEPRNGLDQESLLTLQGIAKTTMNYLDTSKAKEGHKRYGQMLDGLTSFVIGESSLQSFGRDQNSFRDSPLVPKKKAIGRGREGILSQECSSNQSTSGKSKISLLRSIRQQANASVMESILPSGAKEMFSRAANIIKQSTDIDGCIIFDATVTRRSNESSRSSSSEESSSSDSSSESRATDEESDSEHEERKMCEILGFACNDGSSMDGDDPDLFCEPFAESDMRRLLKKYPFGHIFNIGRSGEVSPCRELPPRREMRDYPDGFARVDPYVEKLLKIDPSARSLLLLPLWDYSRERFYAGTICWTTEPNRVFYPDVDLVFLQAFGNSLMTELSRLDAITSDKAKTTFVASISHELRCPLNGILGSVHFLSDTKVDAYQASLLDSVAMCGNTLLDTIDHVLDFAKVNTFKKRPLKGTQKSDSKELKRPDSLSQGDSEELEYLTAEIDLATLTEEVVEAVFVGQSQFHASHANFSKAPIAASEEGNGKTDTIRIVLDIPFRENWTVTIEPGAWRRVVMNLLGNSIKYTAKGFIRISMQADDGEDHPGNDRIKVTFKITDTGRGISPEYLRTGLWQPFSQEDSFSPGTGLGLSIVRQILDTLHGHVTVKSEVNVGTEVTVTLSVPTAERLSSPSGSPNDLISALKTQLEDRSVRILEHTSLSGVTNPETSVRKGQHELAVSIKRIFKDWFCADAVTSHVWNALSADILVCLELNVDFLSALQRLRREEKRVVVIFIALDSKQAAKMCADPRIQSGDIVIDVITQPCGPRKIAKTLIQALNRLDADLQKMPLTTTPSNSPFDESPGDVRPSISRQMTRRMSEPAPGLSETIRKSRSQSSLNAEPSSSAMQQPPTEKDLRILLVDDNRINLSLLTAFMKKYRFAYSEATNGLEAVETYKRDDGRFDYILMDLTMPVMDGLTATREIRRFEQRAHCPPATVIALTGLANAATRVEALGSGVNYFLTKPVRFQALYAMLSDGGGGGGGGGRAGEKKESEGLLRAGLVRESAWEEEGGG</sequence>
<evidence type="ECO:0000256" key="1">
    <source>
        <dbReference type="ARBA" id="ARBA00000085"/>
    </source>
</evidence>
<dbReference type="PANTHER" id="PTHR43047:SF72">
    <property type="entry name" value="OSMOSENSING HISTIDINE PROTEIN KINASE SLN1"/>
    <property type="match status" value="1"/>
</dbReference>
<feature type="domain" description="Response regulatory" evidence="9">
    <location>
        <begin position="1014"/>
        <end position="1135"/>
    </location>
</feature>
<dbReference type="SMART" id="SM00388">
    <property type="entry name" value="HisKA"/>
    <property type="match status" value="1"/>
</dbReference>
<dbReference type="Pfam" id="PF02518">
    <property type="entry name" value="HATPase_c"/>
    <property type="match status" value="1"/>
</dbReference>
<keyword evidence="5" id="KW-0418">Kinase</keyword>
<evidence type="ECO:0000256" key="3">
    <source>
        <dbReference type="ARBA" id="ARBA00022553"/>
    </source>
</evidence>
<dbReference type="Gene3D" id="3.30.565.10">
    <property type="entry name" value="Histidine kinase-like ATPase, C-terminal domain"/>
    <property type="match status" value="1"/>
</dbReference>
<evidence type="ECO:0000256" key="7">
    <source>
        <dbReference type="SAM" id="MobiDB-lite"/>
    </source>
</evidence>
<evidence type="ECO:0000256" key="5">
    <source>
        <dbReference type="ARBA" id="ARBA00022777"/>
    </source>
</evidence>
<keyword evidence="4" id="KW-0808">Transferase</keyword>
<dbReference type="SMART" id="SM00448">
    <property type="entry name" value="REC"/>
    <property type="match status" value="1"/>
</dbReference>
<feature type="compositionally biased region" description="Basic and acidic residues" evidence="7">
    <location>
        <begin position="576"/>
        <end position="587"/>
    </location>
</feature>
<dbReference type="Pfam" id="PF00072">
    <property type="entry name" value="Response_reg"/>
    <property type="match status" value="1"/>
</dbReference>
<dbReference type="EMBL" id="JBBPHU010000005">
    <property type="protein sequence ID" value="KAK7517748.1"/>
    <property type="molecule type" value="Genomic_DNA"/>
</dbReference>
<dbReference type="Gene3D" id="3.40.50.2300">
    <property type="match status" value="1"/>
</dbReference>
<evidence type="ECO:0000313" key="10">
    <source>
        <dbReference type="EMBL" id="KAK7517748.1"/>
    </source>
</evidence>
<reference evidence="10 11" key="1">
    <citation type="submission" date="2024-04" db="EMBL/GenBank/DDBJ databases">
        <title>Phyllosticta paracitricarpa is synonymous to the EU quarantine fungus P. citricarpa based on phylogenomic analyses.</title>
        <authorList>
            <consortium name="Lawrence Berkeley National Laboratory"/>
            <person name="Van Ingen-Buijs V.A."/>
            <person name="Van Westerhoven A.C."/>
            <person name="Haridas S."/>
            <person name="Skiadas P."/>
            <person name="Martin F."/>
            <person name="Groenewald J.Z."/>
            <person name="Crous P.W."/>
            <person name="Seidl M.F."/>
        </authorList>
    </citation>
    <scope>NUCLEOTIDE SEQUENCE [LARGE SCALE GENOMIC DNA]</scope>
    <source>
        <strain evidence="10 11">CBS 123371</strain>
    </source>
</reference>
<keyword evidence="11" id="KW-1185">Reference proteome</keyword>
<evidence type="ECO:0000256" key="6">
    <source>
        <dbReference type="PROSITE-ProRule" id="PRU00169"/>
    </source>
</evidence>
<feature type="compositionally biased region" description="Low complexity" evidence="7">
    <location>
        <begin position="318"/>
        <end position="336"/>
    </location>
</feature>
<feature type="region of interest" description="Disordered" evidence="7">
    <location>
        <begin position="946"/>
        <end position="1008"/>
    </location>
</feature>
<evidence type="ECO:0000313" key="11">
    <source>
        <dbReference type="Proteomes" id="UP001363622"/>
    </source>
</evidence>
<keyword evidence="3 6" id="KW-0597">Phosphoprotein</keyword>
<feature type="compositionally biased region" description="Polar residues" evidence="7">
    <location>
        <begin position="991"/>
        <end position="1008"/>
    </location>
</feature>
<dbReference type="Pfam" id="PF00512">
    <property type="entry name" value="HisKA"/>
    <property type="match status" value="1"/>
</dbReference>
<dbReference type="SUPFAM" id="SSF55781">
    <property type="entry name" value="GAF domain-like"/>
    <property type="match status" value="1"/>
</dbReference>
<dbReference type="SUPFAM" id="SSF52172">
    <property type="entry name" value="CheY-like"/>
    <property type="match status" value="1"/>
</dbReference>
<dbReference type="SMART" id="SM00387">
    <property type="entry name" value="HATPase_c"/>
    <property type="match status" value="1"/>
</dbReference>
<dbReference type="InterPro" id="IPR036890">
    <property type="entry name" value="HATPase_C_sf"/>
</dbReference>
<feature type="region of interest" description="Disordered" evidence="7">
    <location>
        <begin position="572"/>
        <end position="594"/>
    </location>
</feature>
<dbReference type="PROSITE" id="PS50109">
    <property type="entry name" value="HIS_KIN"/>
    <property type="match status" value="1"/>
</dbReference>
<evidence type="ECO:0000256" key="4">
    <source>
        <dbReference type="ARBA" id="ARBA00022679"/>
    </source>
</evidence>
<dbReference type="InterPro" id="IPR004358">
    <property type="entry name" value="Sig_transdc_His_kin-like_C"/>
</dbReference>
<dbReference type="PRINTS" id="PR00344">
    <property type="entry name" value="BCTRLSENSOR"/>
</dbReference>
<proteinExistence type="predicted"/>
<protein>
    <recommendedName>
        <fullName evidence="2">histidine kinase</fullName>
        <ecNumber evidence="2">2.7.13.3</ecNumber>
    </recommendedName>
</protein>
<dbReference type="InterPro" id="IPR029016">
    <property type="entry name" value="GAF-like_dom_sf"/>
</dbReference>
<organism evidence="10 11">
    <name type="scientific">Phyllosticta citriasiana</name>
    <dbReference type="NCBI Taxonomy" id="595635"/>
    <lineage>
        <taxon>Eukaryota</taxon>
        <taxon>Fungi</taxon>
        <taxon>Dikarya</taxon>
        <taxon>Ascomycota</taxon>
        <taxon>Pezizomycotina</taxon>
        <taxon>Dothideomycetes</taxon>
        <taxon>Dothideomycetes incertae sedis</taxon>
        <taxon>Botryosphaeriales</taxon>
        <taxon>Phyllostictaceae</taxon>
        <taxon>Phyllosticta</taxon>
    </lineage>
</organism>
<dbReference type="Gene3D" id="3.30.450.40">
    <property type="match status" value="1"/>
</dbReference>
<gene>
    <name evidence="10" type="ORF">IWZ03DRAFT_346920</name>
</gene>
<feature type="domain" description="Histidine kinase" evidence="8">
    <location>
        <begin position="509"/>
        <end position="782"/>
    </location>
</feature>
<dbReference type="EC" id="2.7.13.3" evidence="2"/>
<feature type="modified residue" description="4-aspartylphosphate" evidence="6">
    <location>
        <position position="1065"/>
    </location>
</feature>
<dbReference type="CDD" id="cd00082">
    <property type="entry name" value="HisKA"/>
    <property type="match status" value="1"/>
</dbReference>
<comment type="caution">
    <text evidence="10">The sequence shown here is derived from an EMBL/GenBank/DDBJ whole genome shotgun (WGS) entry which is preliminary data.</text>
</comment>
<dbReference type="PROSITE" id="PS50110">
    <property type="entry name" value="RESPONSE_REGULATORY"/>
    <property type="match status" value="1"/>
</dbReference>
<dbReference type="InterPro" id="IPR011006">
    <property type="entry name" value="CheY-like_superfamily"/>
</dbReference>
<dbReference type="SUPFAM" id="SSF55874">
    <property type="entry name" value="ATPase domain of HSP90 chaperone/DNA topoisomerase II/histidine kinase"/>
    <property type="match status" value="1"/>
</dbReference>
<comment type="catalytic activity">
    <reaction evidence="1">
        <text>ATP + protein L-histidine = ADP + protein N-phospho-L-histidine.</text>
        <dbReference type="EC" id="2.7.13.3"/>
    </reaction>
</comment>
<evidence type="ECO:0000259" key="9">
    <source>
        <dbReference type="PROSITE" id="PS50110"/>
    </source>
</evidence>
<dbReference type="PANTHER" id="PTHR43047">
    <property type="entry name" value="TWO-COMPONENT HISTIDINE PROTEIN KINASE"/>
    <property type="match status" value="1"/>
</dbReference>
<dbReference type="SUPFAM" id="SSF47384">
    <property type="entry name" value="Homodimeric domain of signal transducing histidine kinase"/>
    <property type="match status" value="1"/>
</dbReference>
<dbReference type="CDD" id="cd17546">
    <property type="entry name" value="REC_hyHK_CKI1_RcsC-like"/>
    <property type="match status" value="1"/>
</dbReference>
<dbReference type="InterPro" id="IPR001789">
    <property type="entry name" value="Sig_transdc_resp-reg_receiver"/>
</dbReference>
<name>A0ABR1KP92_9PEZI</name>
<feature type="region of interest" description="Disordered" evidence="7">
    <location>
        <begin position="315"/>
        <end position="348"/>
    </location>
</feature>
<evidence type="ECO:0000256" key="2">
    <source>
        <dbReference type="ARBA" id="ARBA00012438"/>
    </source>
</evidence>
<dbReference type="InterPro" id="IPR005467">
    <property type="entry name" value="His_kinase_dom"/>
</dbReference>
<dbReference type="InterPro" id="IPR003594">
    <property type="entry name" value="HATPase_dom"/>
</dbReference>
<dbReference type="InterPro" id="IPR036097">
    <property type="entry name" value="HisK_dim/P_sf"/>
</dbReference>
<dbReference type="InterPro" id="IPR003661">
    <property type="entry name" value="HisK_dim/P_dom"/>
</dbReference>
<feature type="compositionally biased region" description="Polar residues" evidence="7">
    <location>
        <begin position="946"/>
        <end position="956"/>
    </location>
</feature>
<dbReference type="Gene3D" id="1.10.287.130">
    <property type="match status" value="1"/>
</dbReference>
<evidence type="ECO:0000259" key="8">
    <source>
        <dbReference type="PROSITE" id="PS50109"/>
    </source>
</evidence>
<dbReference type="Proteomes" id="UP001363622">
    <property type="component" value="Unassembled WGS sequence"/>
</dbReference>